<dbReference type="PANTHER" id="PTHR37412:SF2">
    <property type="entry name" value="C2 DOMAIN-CONTAINING PROTEIN 5"/>
    <property type="match status" value="1"/>
</dbReference>
<keyword evidence="9" id="KW-0106">Calcium</keyword>
<keyword evidence="8" id="KW-0479">Metal-binding</keyword>
<dbReference type="InterPro" id="IPR035892">
    <property type="entry name" value="C2_domain_sf"/>
</dbReference>
<evidence type="ECO:0000256" key="7">
    <source>
        <dbReference type="ARBA" id="ARBA00022490"/>
    </source>
</evidence>
<keyword evidence="12" id="KW-0472">Membrane</keyword>
<dbReference type="Pfam" id="PF00168">
    <property type="entry name" value="C2"/>
    <property type="match status" value="1"/>
</dbReference>
<dbReference type="InterPro" id="IPR056430">
    <property type="entry name" value="C2CD5_YbjQ-like_dom"/>
</dbReference>
<comment type="subcellular location">
    <subcellularLocation>
        <location evidence="2">Cell membrane</location>
    </subcellularLocation>
    <subcellularLocation>
        <location evidence="3">Cell projection</location>
        <location evidence="3">Ruffle</location>
    </subcellularLocation>
    <subcellularLocation>
        <location evidence="4">Cytoplasm</location>
        <location evidence="4">Cell cortex</location>
    </subcellularLocation>
    <subcellularLocation>
        <location evidence="1">Cytoplasmic vesicle membrane</location>
    </subcellularLocation>
</comment>
<evidence type="ECO:0000256" key="1">
    <source>
        <dbReference type="ARBA" id="ARBA00004156"/>
    </source>
</evidence>
<evidence type="ECO:0000256" key="3">
    <source>
        <dbReference type="ARBA" id="ARBA00004466"/>
    </source>
</evidence>
<evidence type="ECO:0000256" key="15">
    <source>
        <dbReference type="ARBA" id="ARBA00068078"/>
    </source>
</evidence>
<dbReference type="GO" id="GO:0001726">
    <property type="term" value="C:ruffle"/>
    <property type="evidence" value="ECO:0007669"/>
    <property type="project" value="UniProtKB-SubCell"/>
</dbReference>
<dbReference type="GO" id="GO:0005509">
    <property type="term" value="F:calcium ion binding"/>
    <property type="evidence" value="ECO:0007669"/>
    <property type="project" value="TreeGrafter"/>
</dbReference>
<dbReference type="GO" id="GO:0065002">
    <property type="term" value="P:intracellular protein transmembrane transport"/>
    <property type="evidence" value="ECO:0007669"/>
    <property type="project" value="TreeGrafter"/>
</dbReference>
<dbReference type="GO" id="GO:0030659">
    <property type="term" value="C:cytoplasmic vesicle membrane"/>
    <property type="evidence" value="ECO:0007669"/>
    <property type="project" value="UniProtKB-SubCell"/>
</dbReference>
<dbReference type="CDD" id="cd08688">
    <property type="entry name" value="C2_KIAA0528-like"/>
    <property type="match status" value="1"/>
</dbReference>
<keyword evidence="19" id="KW-1185">Reference proteome</keyword>
<evidence type="ECO:0000256" key="12">
    <source>
        <dbReference type="ARBA" id="ARBA00023136"/>
    </source>
</evidence>
<dbReference type="FunFam" id="2.60.40.150:FF:000020">
    <property type="entry name" value="C2 calcium dependent domain containing 5"/>
    <property type="match status" value="1"/>
</dbReference>
<dbReference type="GO" id="GO:0008286">
    <property type="term" value="P:insulin receptor signaling pathway"/>
    <property type="evidence" value="ECO:0007669"/>
    <property type="project" value="UniProtKB-ARBA"/>
</dbReference>
<dbReference type="InterPro" id="IPR037785">
    <property type="entry name" value="C2_C2CD5"/>
</dbReference>
<evidence type="ECO:0000256" key="14">
    <source>
        <dbReference type="ARBA" id="ARBA00023329"/>
    </source>
</evidence>
<dbReference type="AlphaFoldDB" id="A0A669DTR1"/>
<evidence type="ECO:0000256" key="9">
    <source>
        <dbReference type="ARBA" id="ARBA00022837"/>
    </source>
</evidence>
<evidence type="ECO:0000313" key="19">
    <source>
        <dbReference type="Proteomes" id="UP000005207"/>
    </source>
</evidence>
<keyword evidence="11" id="KW-0446">Lipid-binding</keyword>
<dbReference type="PANTHER" id="PTHR37412">
    <property type="entry name" value="C2 DOMAIN-CONTAINING PROTEIN 5"/>
    <property type="match status" value="1"/>
</dbReference>
<dbReference type="Gene3D" id="2.60.40.150">
    <property type="entry name" value="C2 domain"/>
    <property type="match status" value="1"/>
</dbReference>
<accession>A0A669DTR1</accession>
<reference evidence="18" key="2">
    <citation type="submission" date="2025-08" db="UniProtKB">
        <authorList>
            <consortium name="Ensembl"/>
        </authorList>
    </citation>
    <scope>IDENTIFICATION</scope>
</reference>
<dbReference type="GO" id="GO:0005886">
    <property type="term" value="C:plasma membrane"/>
    <property type="evidence" value="ECO:0007669"/>
    <property type="project" value="UniProtKB-SubCell"/>
</dbReference>
<dbReference type="Pfam" id="PF23128">
    <property type="entry name" value="YbjQ_4"/>
    <property type="match status" value="1"/>
</dbReference>
<feature type="compositionally biased region" description="Polar residues" evidence="16">
    <location>
        <begin position="250"/>
        <end position="259"/>
    </location>
</feature>
<reference evidence="19" key="1">
    <citation type="submission" date="2012-01" db="EMBL/GenBank/DDBJ databases">
        <title>The Genome Sequence of Oreochromis niloticus (Nile Tilapia).</title>
        <authorList>
            <consortium name="Broad Institute Genome Assembly Team"/>
            <consortium name="Broad Institute Sequencing Platform"/>
            <person name="Di Palma F."/>
            <person name="Johnson J."/>
            <person name="Lander E.S."/>
            <person name="Lindblad-Toh K."/>
        </authorList>
    </citation>
    <scope>NUCLEOTIDE SEQUENCE [LARGE SCALE GENOMIC DNA]</scope>
</reference>
<feature type="region of interest" description="Disordered" evidence="16">
    <location>
        <begin position="825"/>
        <end position="850"/>
    </location>
</feature>
<dbReference type="InterPro" id="IPR035439">
    <property type="entry name" value="UPF0145_dom_sf"/>
</dbReference>
<dbReference type="SMART" id="SM00239">
    <property type="entry name" value="C2"/>
    <property type="match status" value="1"/>
</dbReference>
<dbReference type="PROSITE" id="PS50004">
    <property type="entry name" value="C2"/>
    <property type="match status" value="1"/>
</dbReference>
<dbReference type="GO" id="GO:0005544">
    <property type="term" value="F:calcium-dependent phospholipid binding"/>
    <property type="evidence" value="ECO:0007669"/>
    <property type="project" value="InterPro"/>
</dbReference>
<feature type="compositionally biased region" description="Low complexity" evidence="16">
    <location>
        <begin position="293"/>
        <end position="310"/>
    </location>
</feature>
<dbReference type="InterPro" id="IPR056431">
    <property type="entry name" value="C2CD5_YbjQ-rel_dom"/>
</dbReference>
<sequence>MPGKLKAKIVAGRHLPVMDRASDLTDAFVEVKFGNTTFKTDVCPKSLNPQWNSEWFKFEVDDEDLQDEPLQITVLDHDTYSANDAIGKVYIDIDPLLYSEAASVISGWFPIYDTIHGIRGEINVIVKVELFNDLNRFRQSSCGVKFFCTTCIPQCYRATLVHGFVEELVVNEDPEYQWIDRIRTPRASNEARQRLISLMSGELQRKIGLKVLEMGGNAVVGYLQCFDLEGESGLVVRAIGTACTLDKLSSGSAPNTNTHMPVFVEDLPSSSGPPTPFRALPTSSSSPPPFSPSKPCSRQSSSSDTDLSLTPKTGKNTWPRPSFPFSSLPSPTLHIGEFPFFTLTSFPPGFLLHVGGVVSARSVKLLDRIHNPDEPETRDAWWEEIRQEIKSHARALGCHAVVGYSESTSICEEVCILSASGTAAILNPRYMREGCLDIGCTDHRLVPDVLFTTIDLPSEAAVAGKGCLIQARLCRLKKKAQGETNATAISNLLPFMEYELHTQLMNKLKLRSMNALFGLHIQISVGENMLLGLASATGVYLTALPAPGGIQIAGKTPGDLSNEHISSIQKRINDTIAVNKELYQINPPELAEEGVGSPIPEPRHRSRLFRSHSESSDELSELDLSHGKKDAFVLEIDDTDAVEDIHSLLIDAPPPTGFYSCNTENMPGISNWTSGVQVQLERSCSNATHYFYNSSRLFQSFYFKLRSMIPCCLCHLNFTVAVPEEELIQVTVTAVAMTYDKEQTQEKTAEKPVNKGQSLWSLEAEEQLQFPLELCADSSSSNIQTASKISGIFNSASVDYGSFADRCSTWLELLRLKAHTIRRGSVKTSRRTQSLAHSEGRSRSLRSSRSFGGSSVTVVKMTPLSFLPGIRIIKYLGIINMFFIRETTSLREEGGVSGFLHSFIAEVFAMVRAHVAALGGNAVVSYSMKECVFMENPNKNQVHKLHITNRQFISVLAQCLINVSGDAVICISETDQESSASTANTGQTGGGGTDGAT</sequence>
<keyword evidence="10" id="KW-0653">Protein transport</keyword>
<dbReference type="Proteomes" id="UP000005207">
    <property type="component" value="Linkage group LG7"/>
</dbReference>
<evidence type="ECO:0000313" key="18">
    <source>
        <dbReference type="Ensembl" id="ENSONIP00000062170.1"/>
    </source>
</evidence>
<evidence type="ECO:0000259" key="17">
    <source>
        <dbReference type="PROSITE" id="PS50004"/>
    </source>
</evidence>
<dbReference type="Pfam" id="PF23028">
    <property type="entry name" value="YbjQ_3"/>
    <property type="match status" value="1"/>
</dbReference>
<evidence type="ECO:0000256" key="10">
    <source>
        <dbReference type="ARBA" id="ARBA00022927"/>
    </source>
</evidence>
<evidence type="ECO:0000256" key="2">
    <source>
        <dbReference type="ARBA" id="ARBA00004236"/>
    </source>
</evidence>
<proteinExistence type="predicted"/>
<evidence type="ECO:0000256" key="8">
    <source>
        <dbReference type="ARBA" id="ARBA00022723"/>
    </source>
</evidence>
<evidence type="ECO:0000256" key="13">
    <source>
        <dbReference type="ARBA" id="ARBA00023273"/>
    </source>
</evidence>
<feature type="domain" description="C2" evidence="17">
    <location>
        <begin position="1"/>
        <end position="109"/>
    </location>
</feature>
<dbReference type="SUPFAM" id="SSF49562">
    <property type="entry name" value="C2 domain (Calcium/lipid-binding domain, CaLB)"/>
    <property type="match status" value="1"/>
</dbReference>
<dbReference type="Pfam" id="PF23025">
    <property type="entry name" value="YbjQ_2"/>
    <property type="match status" value="3"/>
</dbReference>
<evidence type="ECO:0000256" key="5">
    <source>
        <dbReference type="ARBA" id="ARBA00022448"/>
    </source>
</evidence>
<name>A0A669DTR1_ORENI</name>
<evidence type="ECO:0000256" key="6">
    <source>
        <dbReference type="ARBA" id="ARBA00022475"/>
    </source>
</evidence>
<organism evidence="18 19">
    <name type="scientific">Oreochromis niloticus</name>
    <name type="common">Nile tilapia</name>
    <name type="synonym">Tilapia nilotica</name>
    <dbReference type="NCBI Taxonomy" id="8128"/>
    <lineage>
        <taxon>Eukaryota</taxon>
        <taxon>Metazoa</taxon>
        <taxon>Chordata</taxon>
        <taxon>Craniata</taxon>
        <taxon>Vertebrata</taxon>
        <taxon>Euteleostomi</taxon>
        <taxon>Actinopterygii</taxon>
        <taxon>Neopterygii</taxon>
        <taxon>Teleostei</taxon>
        <taxon>Neoteleostei</taxon>
        <taxon>Acanthomorphata</taxon>
        <taxon>Ovalentaria</taxon>
        <taxon>Cichlomorphae</taxon>
        <taxon>Cichliformes</taxon>
        <taxon>Cichlidae</taxon>
        <taxon>African cichlids</taxon>
        <taxon>Pseudocrenilabrinae</taxon>
        <taxon>Oreochromini</taxon>
        <taxon>Oreochromis</taxon>
    </lineage>
</organism>
<reference evidence="18" key="3">
    <citation type="submission" date="2025-09" db="UniProtKB">
        <authorList>
            <consortium name="Ensembl"/>
        </authorList>
    </citation>
    <scope>IDENTIFICATION</scope>
</reference>
<keyword evidence="7" id="KW-0963">Cytoplasm</keyword>
<keyword evidence="6" id="KW-1003">Cell membrane</keyword>
<dbReference type="GO" id="GO:0072659">
    <property type="term" value="P:protein localization to plasma membrane"/>
    <property type="evidence" value="ECO:0007669"/>
    <property type="project" value="TreeGrafter"/>
</dbReference>
<dbReference type="GO" id="GO:0090314">
    <property type="term" value="P:positive regulation of protein targeting to membrane"/>
    <property type="evidence" value="ECO:0007669"/>
    <property type="project" value="TreeGrafter"/>
</dbReference>
<dbReference type="GeneTree" id="ENSGT00390000000212"/>
<evidence type="ECO:0000256" key="11">
    <source>
        <dbReference type="ARBA" id="ARBA00023121"/>
    </source>
</evidence>
<gene>
    <name evidence="18" type="primary">C2CD5</name>
    <name evidence="18" type="synonym">c2cd5</name>
</gene>
<protein>
    <recommendedName>
        <fullName evidence="15">C2 domain-containing protein 5</fullName>
    </recommendedName>
</protein>
<dbReference type="SUPFAM" id="SSF117782">
    <property type="entry name" value="YbjQ-like"/>
    <property type="match status" value="1"/>
</dbReference>
<feature type="region of interest" description="Disordered" evidence="16">
    <location>
        <begin position="250"/>
        <end position="321"/>
    </location>
</feature>
<keyword evidence="14" id="KW-0968">Cytoplasmic vesicle</keyword>
<dbReference type="GO" id="GO:0005938">
    <property type="term" value="C:cell cortex"/>
    <property type="evidence" value="ECO:0007669"/>
    <property type="project" value="UniProtKB-SubCell"/>
</dbReference>
<evidence type="ECO:0000256" key="4">
    <source>
        <dbReference type="ARBA" id="ARBA00004544"/>
    </source>
</evidence>
<dbReference type="Ensembl" id="ENSONIT00000081833.1">
    <property type="protein sequence ID" value="ENSONIP00000062170.1"/>
    <property type="gene ID" value="ENSONIG00000015029.2"/>
</dbReference>
<dbReference type="InterPro" id="IPR000008">
    <property type="entry name" value="C2_dom"/>
</dbReference>
<dbReference type="GO" id="GO:0010828">
    <property type="term" value="P:positive regulation of D-glucose transmembrane transport"/>
    <property type="evidence" value="ECO:0007669"/>
    <property type="project" value="TreeGrafter"/>
</dbReference>
<keyword evidence="5" id="KW-0813">Transport</keyword>
<dbReference type="GO" id="GO:0031340">
    <property type="term" value="P:positive regulation of vesicle fusion"/>
    <property type="evidence" value="ECO:0007669"/>
    <property type="project" value="TreeGrafter"/>
</dbReference>
<dbReference type="InterPro" id="IPR038983">
    <property type="entry name" value="C2CD5"/>
</dbReference>
<evidence type="ECO:0000256" key="16">
    <source>
        <dbReference type="SAM" id="MobiDB-lite"/>
    </source>
</evidence>
<keyword evidence="13" id="KW-0966">Cell projection</keyword>
<dbReference type="InterPro" id="IPR057815">
    <property type="entry name" value="C2CD5_C"/>
</dbReference>